<dbReference type="CDD" id="cd17646">
    <property type="entry name" value="A_NRPS_AB3403-like"/>
    <property type="match status" value="1"/>
</dbReference>
<dbReference type="NCBIfam" id="TIGR01733">
    <property type="entry name" value="AA-adenyl-dom"/>
    <property type="match status" value="2"/>
</dbReference>
<dbReference type="Proteomes" id="UP000249091">
    <property type="component" value="Chromosome 1"/>
</dbReference>
<reference evidence="5 6" key="1">
    <citation type="submission" date="2018-06" db="EMBL/GenBank/DDBJ databases">
        <authorList>
            <consortium name="Pathogen Informatics"/>
            <person name="Doyle S."/>
        </authorList>
    </citation>
    <scope>NUCLEOTIDE SEQUENCE [LARGE SCALE GENOMIC DNA]</scope>
    <source>
        <strain evidence="5 6">NCTC10994</strain>
    </source>
</reference>
<dbReference type="PROSITE" id="PS00455">
    <property type="entry name" value="AMP_BINDING"/>
    <property type="match status" value="2"/>
</dbReference>
<evidence type="ECO:0000256" key="1">
    <source>
        <dbReference type="ARBA" id="ARBA00001957"/>
    </source>
</evidence>
<dbReference type="InterPro" id="IPR006162">
    <property type="entry name" value="Ppantetheine_attach_site"/>
</dbReference>
<dbReference type="Pfam" id="PF00501">
    <property type="entry name" value="AMP-binding"/>
    <property type="match status" value="3"/>
</dbReference>
<dbReference type="GO" id="GO:0044550">
    <property type="term" value="P:secondary metabolite biosynthetic process"/>
    <property type="evidence" value="ECO:0007669"/>
    <property type="project" value="TreeGrafter"/>
</dbReference>
<dbReference type="PROSITE" id="PS50075">
    <property type="entry name" value="CARRIER"/>
    <property type="match status" value="2"/>
</dbReference>
<dbReference type="FunFam" id="2.30.38.10:FF:000001">
    <property type="entry name" value="Non-ribosomal peptide synthetase PvdI"/>
    <property type="match status" value="2"/>
</dbReference>
<dbReference type="InterPro" id="IPR020845">
    <property type="entry name" value="AMP-binding_CS"/>
</dbReference>
<dbReference type="SUPFAM" id="SSF52777">
    <property type="entry name" value="CoA-dependent acyltransferases"/>
    <property type="match status" value="4"/>
</dbReference>
<sequence length="2394" mass="252274">MLLPQLLVSAVESRGDAVAVVAAEGSLSYRELDEVSSRWARWLIGRGVGPGDAVVVAVPRSLLSVVVLWAVAKSGATFVPVDPGYPAERVQFMVSDSGAVLCLSVGSSVQTVSSVAGSVPVVAVDDVSVVAQVDALSSRPVSYADRVRSLEASDAAWMIYTSGSTGRPKGVVVSHSGVGGVISAEREHFGVESSSRVLHVCSPSFDVSLLELGVAFSAGATVVVAPAGVGGGAELADVIVTQSVSHVLMTPGALGTMDPAGMDSLRVVVVAGESFAPELVRRWAVEGRRFFNAYGPTETTILASSGELVPGAPVTIGSAIAGVGCFVLDERLRPVPEGVVGELYVAGAQVARGYHGRVALTAARFVADPFGAGGRMYRTGDLVRRGADGVLEYVGRSDFQVKIRGFRVELGEIDAVLSSLPGVGFAVTVGTSLPSGESALVAYVVPEPAAVLEGDRVRAAAAEVLPGFMVPTLVVVLDSVPLTAVGKVDRAALPEPVFEVREYRAPRTPVEELVASEVAQVLGLERVGLDDSFVDLGGNSLAATRLVARLSARVGHRIAVPVVFEASSVEELAARVSEAGGGPGVVLSARERLAQIPLSLAQQRMWFLNRLDPESAVNNIPVAIRLSGSLDVDALQAAVSDVVARHESLRTVYPEVDGVGFQEILPVSEAIVEVRPETVAADDVLARVTEVVTTGFDVTQQVPIRVRLLQITPDEHILVVVVHHISGDGFSMGPLTRDVVTAYAARAAGAVPEWSPLEVQYADYTLWQREVLGDESDPESLLARQSEFWRTTLADLPEESTLPSDRPRPVVSSYRGASHGFVIDRRIRAGITDLARRSGATEFMVVHAALAVLLSRLGAQSDVAIGTPIAGRGEAALDDLVGMFVNTLVLRSSLDGAVPFGEFLDTVRTADLDAFAHADVPFERLVEVLDPARSQGRHPLFQVMLTFQNLADAHLELPGLSVSGVDFDAQIAKFDLQLTLSEGYAQDGSPDGFRAEFTYATDLFDAVTVEGFAERFVRILEAVVADPALRVGDIDLLGADERIAVLERWNDTSRPVPDGTLLDRFDSQVLSNPDAIAVVFEDESLTYAQFDVRVNRVARYLISRGVGPETTVGLAVRRSLDLLVGMYAIVRAGGAYVPLDPDQPAERNGFIVESASPVLVVSTSRDGFELPESDSESGSGSGSVPVVSIDTLDLAGVSAGPVSDGERVAPLRPDNTAYVIFTSGSTGRPKGVAVSHCSVVNQVSWLTAEYSLTRDDVVLQKTPFTFDVSVWELFGALAVGARVVIASPDGHRDPAYLARVIHREGITATSFVPSMLAVFAAVATREECASLRLVLVAGEAFPAALVDQCAAVGLPRLHNLYGPTEATVHVTARPVEVGVSGAVPIGAPVWNTGAYVLDQRLVPVPLGVVGELYLSGVQIARGYFGRAALSAERFVASPFGVGERLYRTGDLVRWSADGELVYIGRTDFQVKLRGLRIELGEIEAALVSHDSVAQAAVVVSASGVGDQLVGYVVPVVGAAVDRDELVGFVSGLLPAYMVPSVLVVLDELPLNSSGKLDRKALPVPVFEASESRDPATESEIAVAKVWADVLGIDRVGADDSFFALGGNSLVATRVIARVNEALGASLAIRELFEEPTVAGLAARVDAGPVASGRPELVARTRPERIPLSLPQQRIWVLNQLDPTSGSYNIPLGIRLRGELDVAGLGAAVRDVVERHEALRTVYPHDEHGPRQQIVPATTVEDLTVVTAASEHEALEAVAEIAGRGFDVTTEVPVRGLLVSLGPDDHVLVLVVHHISADGASLPTLARDLMGAYIARAAGTAPALPPLEVQYADFALWQQEVLGDADDPDSPAGVQLAYWREKLAGIPDLLDLPTDRPRPAQASGRGATTTIEVSAQTHSHLDSLAGSRRASLFMVVHAALAVLLSRLSNSRDVVVGTAVAGRGARALDDVVGMFVNTLALRTDVDPATAFESLLDAVRSGDLEAFTHADIPFERVVDELGIARSSARHPAFQTVLSFQNLEQARMELPGLTVDTIGTGELAAKFDLQVTVEPHDTPEGTPAGMSVALTYATDLFDKGTVDAFARRFVALLDTVAADPAAIVGDIELRTEDEITAVTGSAPPQDTTTVQDADVTIAQELRVAVESDPDAPAVVVGDVESTYGEVEQRSSQWARYLIALGAGPGETVCVDLPVGIDLVVAAWAVVKSGAAFAVGSSEAARWVLTTTDRDVHGSGRRLAMDAPDLVSEVSGLSARAIAYTERTAVPSPGDAGICFPDAALSQGRAVALLRNGIVGKELTYDARILVAGPDADRWVLHAVLAAALAGAVVVMADNASDVAHLAEEEWVTHAFVPRDAVDALAACADLETVFVIDGEDVSAPSDAAWVLSPSRDPWVTGR</sequence>
<dbReference type="Gene3D" id="3.30.559.30">
    <property type="entry name" value="Nonribosomal peptide synthetase, condensation domain"/>
    <property type="match status" value="2"/>
</dbReference>
<dbReference type="EMBL" id="LS483468">
    <property type="protein sequence ID" value="SQI37664.1"/>
    <property type="molecule type" value="Genomic_DNA"/>
</dbReference>
<comment type="cofactor">
    <cofactor evidence="1">
        <name>pantetheine 4'-phosphate</name>
        <dbReference type="ChEBI" id="CHEBI:47942"/>
    </cofactor>
</comment>
<organism evidence="5 6">
    <name type="scientific">Rhodococcus coprophilus</name>
    <dbReference type="NCBI Taxonomy" id="38310"/>
    <lineage>
        <taxon>Bacteria</taxon>
        <taxon>Bacillati</taxon>
        <taxon>Actinomycetota</taxon>
        <taxon>Actinomycetes</taxon>
        <taxon>Mycobacteriales</taxon>
        <taxon>Nocardiaceae</taxon>
        <taxon>Rhodococcus</taxon>
    </lineage>
</organism>
<dbReference type="GO" id="GO:0072330">
    <property type="term" value="P:monocarboxylic acid biosynthetic process"/>
    <property type="evidence" value="ECO:0007669"/>
    <property type="project" value="UniProtKB-ARBA"/>
</dbReference>
<feature type="domain" description="Carrier" evidence="4">
    <location>
        <begin position="1573"/>
        <end position="1648"/>
    </location>
</feature>
<dbReference type="KEGG" id="rcr:NCTC10994_03713"/>
<dbReference type="GO" id="GO:0031177">
    <property type="term" value="F:phosphopantetheine binding"/>
    <property type="evidence" value="ECO:0007669"/>
    <property type="project" value="InterPro"/>
</dbReference>
<evidence type="ECO:0000313" key="6">
    <source>
        <dbReference type="Proteomes" id="UP000249091"/>
    </source>
</evidence>
<evidence type="ECO:0000313" key="5">
    <source>
        <dbReference type="EMBL" id="SQI37664.1"/>
    </source>
</evidence>
<dbReference type="PANTHER" id="PTHR45527:SF1">
    <property type="entry name" value="FATTY ACID SYNTHASE"/>
    <property type="match status" value="1"/>
</dbReference>
<name>A0A2X4XLZ2_9NOCA</name>
<dbReference type="UniPathway" id="UPA00011"/>
<proteinExistence type="predicted"/>
<dbReference type="InterPro" id="IPR025110">
    <property type="entry name" value="AMP-bd_C"/>
</dbReference>
<accession>A0A2X4XLZ2</accession>
<dbReference type="CDD" id="cd05930">
    <property type="entry name" value="A_NRPS"/>
    <property type="match status" value="1"/>
</dbReference>
<dbReference type="InterPro" id="IPR036736">
    <property type="entry name" value="ACP-like_sf"/>
</dbReference>
<evidence type="ECO:0000256" key="3">
    <source>
        <dbReference type="ARBA" id="ARBA00022553"/>
    </source>
</evidence>
<dbReference type="FunFam" id="3.40.50.12780:FF:000012">
    <property type="entry name" value="Non-ribosomal peptide synthetase"/>
    <property type="match status" value="1"/>
</dbReference>
<dbReference type="PROSITE" id="PS00012">
    <property type="entry name" value="PHOSPHOPANTETHEINE"/>
    <property type="match status" value="2"/>
</dbReference>
<dbReference type="SMART" id="SM00823">
    <property type="entry name" value="PKS_PP"/>
    <property type="match status" value="2"/>
</dbReference>
<dbReference type="FunFam" id="3.40.50.980:FF:000002">
    <property type="entry name" value="Enterobactin synthetase component F"/>
    <property type="match status" value="1"/>
</dbReference>
<dbReference type="InterPro" id="IPR010071">
    <property type="entry name" value="AA_adenyl_dom"/>
</dbReference>
<keyword evidence="6" id="KW-1185">Reference proteome</keyword>
<dbReference type="Gene3D" id="2.30.38.10">
    <property type="entry name" value="Luciferase, Domain 3"/>
    <property type="match status" value="2"/>
</dbReference>
<dbReference type="SUPFAM" id="SSF56801">
    <property type="entry name" value="Acetyl-CoA synthetase-like"/>
    <property type="match status" value="3"/>
</dbReference>
<keyword evidence="3" id="KW-0597">Phosphoprotein</keyword>
<dbReference type="InterPro" id="IPR000873">
    <property type="entry name" value="AMP-dep_synth/lig_dom"/>
</dbReference>
<dbReference type="GO" id="GO:0005829">
    <property type="term" value="C:cytosol"/>
    <property type="evidence" value="ECO:0007669"/>
    <property type="project" value="TreeGrafter"/>
</dbReference>
<dbReference type="Gene3D" id="3.40.50.980">
    <property type="match status" value="4"/>
</dbReference>
<dbReference type="InterPro" id="IPR045851">
    <property type="entry name" value="AMP-bd_C_sf"/>
</dbReference>
<dbReference type="InterPro" id="IPR009081">
    <property type="entry name" value="PP-bd_ACP"/>
</dbReference>
<dbReference type="GO" id="GO:0008610">
    <property type="term" value="P:lipid biosynthetic process"/>
    <property type="evidence" value="ECO:0007669"/>
    <property type="project" value="UniProtKB-ARBA"/>
</dbReference>
<dbReference type="Gene3D" id="3.30.559.10">
    <property type="entry name" value="Chloramphenicol acetyltransferase-like domain"/>
    <property type="match status" value="2"/>
</dbReference>
<dbReference type="PANTHER" id="PTHR45527">
    <property type="entry name" value="NONRIBOSOMAL PEPTIDE SYNTHETASE"/>
    <property type="match status" value="1"/>
</dbReference>
<dbReference type="Pfam" id="PF13193">
    <property type="entry name" value="AMP-binding_C"/>
    <property type="match status" value="2"/>
</dbReference>
<dbReference type="Gene3D" id="3.30.300.30">
    <property type="match status" value="2"/>
</dbReference>
<dbReference type="GO" id="GO:0003824">
    <property type="term" value="F:catalytic activity"/>
    <property type="evidence" value="ECO:0007669"/>
    <property type="project" value="InterPro"/>
</dbReference>
<evidence type="ECO:0000256" key="2">
    <source>
        <dbReference type="ARBA" id="ARBA00022450"/>
    </source>
</evidence>
<dbReference type="FunFam" id="3.40.50.980:FF:000001">
    <property type="entry name" value="Non-ribosomal peptide synthetase"/>
    <property type="match status" value="1"/>
</dbReference>
<dbReference type="SUPFAM" id="SSF47336">
    <property type="entry name" value="ACP-like"/>
    <property type="match status" value="2"/>
</dbReference>
<dbReference type="InterPro" id="IPR020806">
    <property type="entry name" value="PKS_PP-bd"/>
</dbReference>
<dbReference type="InterPro" id="IPR023213">
    <property type="entry name" value="CAT-like_dom_sf"/>
</dbReference>
<dbReference type="FunFam" id="1.10.1200.10:FF:000016">
    <property type="entry name" value="Non-ribosomal peptide synthase"/>
    <property type="match status" value="1"/>
</dbReference>
<dbReference type="Pfam" id="PF00668">
    <property type="entry name" value="Condensation"/>
    <property type="match status" value="2"/>
</dbReference>
<dbReference type="Gene3D" id="3.40.50.12780">
    <property type="entry name" value="N-terminal domain of ligase-like"/>
    <property type="match status" value="1"/>
</dbReference>
<feature type="domain" description="Carrier" evidence="4">
    <location>
        <begin position="505"/>
        <end position="580"/>
    </location>
</feature>
<dbReference type="Pfam" id="PF00550">
    <property type="entry name" value="PP-binding"/>
    <property type="match status" value="2"/>
</dbReference>
<gene>
    <name evidence="5" type="primary">dhbF_3</name>
    <name evidence="5" type="ORF">NCTC10994_03713</name>
</gene>
<dbReference type="InterPro" id="IPR001242">
    <property type="entry name" value="Condensation_dom"/>
</dbReference>
<dbReference type="Gene3D" id="1.10.1200.10">
    <property type="entry name" value="ACP-like"/>
    <property type="match status" value="2"/>
</dbReference>
<dbReference type="GO" id="GO:0043041">
    <property type="term" value="P:amino acid activation for nonribosomal peptide biosynthetic process"/>
    <property type="evidence" value="ECO:0007669"/>
    <property type="project" value="TreeGrafter"/>
</dbReference>
<dbReference type="InterPro" id="IPR042099">
    <property type="entry name" value="ANL_N_sf"/>
</dbReference>
<dbReference type="STRING" id="1219011.GCA_001895045_04229"/>
<protein>
    <submittedName>
        <fullName evidence="5">Non-ribosomal peptide synthetase</fullName>
    </submittedName>
</protein>
<evidence type="ECO:0000259" key="4">
    <source>
        <dbReference type="PROSITE" id="PS50075"/>
    </source>
</evidence>
<dbReference type="CDD" id="cd19540">
    <property type="entry name" value="LCL_NRPS-like"/>
    <property type="match status" value="2"/>
</dbReference>
<keyword evidence="2" id="KW-0596">Phosphopantetheine</keyword>